<name>A0AAD8KZ57_TARER</name>
<evidence type="ECO:0000313" key="2">
    <source>
        <dbReference type="Proteomes" id="UP001229421"/>
    </source>
</evidence>
<protein>
    <submittedName>
        <fullName evidence="1">Uncharacterized protein</fullName>
    </submittedName>
</protein>
<proteinExistence type="predicted"/>
<gene>
    <name evidence="1" type="ORF">QVD17_08528</name>
</gene>
<sequence>MLLKHTRFWFYNTLAFTLLKLPAMVSDLLQVCCGFCSVTRVLFVSVLFISQNCTHSSSVIYKAAKQI</sequence>
<organism evidence="1 2">
    <name type="scientific">Tagetes erecta</name>
    <name type="common">African marigold</name>
    <dbReference type="NCBI Taxonomy" id="13708"/>
    <lineage>
        <taxon>Eukaryota</taxon>
        <taxon>Viridiplantae</taxon>
        <taxon>Streptophyta</taxon>
        <taxon>Embryophyta</taxon>
        <taxon>Tracheophyta</taxon>
        <taxon>Spermatophyta</taxon>
        <taxon>Magnoliopsida</taxon>
        <taxon>eudicotyledons</taxon>
        <taxon>Gunneridae</taxon>
        <taxon>Pentapetalae</taxon>
        <taxon>asterids</taxon>
        <taxon>campanulids</taxon>
        <taxon>Asterales</taxon>
        <taxon>Asteraceae</taxon>
        <taxon>Asteroideae</taxon>
        <taxon>Heliantheae alliance</taxon>
        <taxon>Tageteae</taxon>
        <taxon>Tagetes</taxon>
    </lineage>
</organism>
<accession>A0AAD8KZ57</accession>
<dbReference type="AlphaFoldDB" id="A0AAD8KZ57"/>
<dbReference type="Proteomes" id="UP001229421">
    <property type="component" value="Unassembled WGS sequence"/>
</dbReference>
<reference evidence="1" key="1">
    <citation type="journal article" date="2023" name="bioRxiv">
        <title>Improved chromosome-level genome assembly for marigold (Tagetes erecta).</title>
        <authorList>
            <person name="Jiang F."/>
            <person name="Yuan L."/>
            <person name="Wang S."/>
            <person name="Wang H."/>
            <person name="Xu D."/>
            <person name="Wang A."/>
            <person name="Fan W."/>
        </authorList>
    </citation>
    <scope>NUCLEOTIDE SEQUENCE</scope>
    <source>
        <strain evidence="1">WSJ</strain>
        <tissue evidence="1">Leaf</tissue>
    </source>
</reference>
<evidence type="ECO:0000313" key="1">
    <source>
        <dbReference type="EMBL" id="KAK1431827.1"/>
    </source>
</evidence>
<dbReference type="EMBL" id="JAUHHV010000002">
    <property type="protein sequence ID" value="KAK1431827.1"/>
    <property type="molecule type" value="Genomic_DNA"/>
</dbReference>
<keyword evidence="2" id="KW-1185">Reference proteome</keyword>
<comment type="caution">
    <text evidence="1">The sequence shown here is derived from an EMBL/GenBank/DDBJ whole genome shotgun (WGS) entry which is preliminary data.</text>
</comment>